<reference evidence="1" key="1">
    <citation type="submission" date="2015-07" db="EMBL/GenBank/DDBJ databases">
        <title>MeaNS - Measles Nucleotide Surveillance Program.</title>
        <authorList>
            <person name="Tran T."/>
            <person name="Druce J."/>
        </authorList>
    </citation>
    <scope>NUCLEOTIDE SEQUENCE</scope>
    <source>
        <strain evidence="1">UCB-OBI-ISO-001</strain>
        <tissue evidence="1">Gonad</tissue>
    </source>
</reference>
<name>A0A0L8GRY9_OCTBM</name>
<proteinExistence type="predicted"/>
<gene>
    <name evidence="1" type="ORF">OCBIM_22029235mg</name>
</gene>
<evidence type="ECO:0000313" key="1">
    <source>
        <dbReference type="EMBL" id="KOF79599.1"/>
    </source>
</evidence>
<organism evidence="1">
    <name type="scientific">Octopus bimaculoides</name>
    <name type="common">California two-spotted octopus</name>
    <dbReference type="NCBI Taxonomy" id="37653"/>
    <lineage>
        <taxon>Eukaryota</taxon>
        <taxon>Metazoa</taxon>
        <taxon>Spiralia</taxon>
        <taxon>Lophotrochozoa</taxon>
        <taxon>Mollusca</taxon>
        <taxon>Cephalopoda</taxon>
        <taxon>Coleoidea</taxon>
        <taxon>Octopodiformes</taxon>
        <taxon>Octopoda</taxon>
        <taxon>Incirrata</taxon>
        <taxon>Octopodidae</taxon>
        <taxon>Octopus</taxon>
    </lineage>
</organism>
<sequence>MKQNVAASKMKPNQIATECTKECDNTARAMLPSVAVCKQITCNQRLMPPNPRRLRELGELPDECRTTTHREHFMLNDNAQTDMTEFLLL</sequence>
<protein>
    <submittedName>
        <fullName evidence="1">Uncharacterized protein</fullName>
    </submittedName>
</protein>
<dbReference type="AlphaFoldDB" id="A0A0L8GRY9"/>
<dbReference type="EMBL" id="KQ420690">
    <property type="protein sequence ID" value="KOF79599.1"/>
    <property type="molecule type" value="Genomic_DNA"/>
</dbReference>
<accession>A0A0L8GRY9</accession>